<evidence type="ECO:0000313" key="2">
    <source>
        <dbReference type="Proteomes" id="UP001055439"/>
    </source>
</evidence>
<reference evidence="1" key="1">
    <citation type="submission" date="2022-05" db="EMBL/GenBank/DDBJ databases">
        <title>The Musa troglodytarum L. genome provides insights into the mechanism of non-climacteric behaviour and enrichment of carotenoids.</title>
        <authorList>
            <person name="Wang J."/>
        </authorList>
    </citation>
    <scope>NUCLEOTIDE SEQUENCE</scope>
    <source>
        <tissue evidence="1">Leaf</tissue>
    </source>
</reference>
<keyword evidence="2" id="KW-1185">Reference proteome</keyword>
<proteinExistence type="predicted"/>
<name>A0A9E7FUB7_9LILI</name>
<organism evidence="1 2">
    <name type="scientific">Musa troglodytarum</name>
    <name type="common">fe'i banana</name>
    <dbReference type="NCBI Taxonomy" id="320322"/>
    <lineage>
        <taxon>Eukaryota</taxon>
        <taxon>Viridiplantae</taxon>
        <taxon>Streptophyta</taxon>
        <taxon>Embryophyta</taxon>
        <taxon>Tracheophyta</taxon>
        <taxon>Spermatophyta</taxon>
        <taxon>Magnoliopsida</taxon>
        <taxon>Liliopsida</taxon>
        <taxon>Zingiberales</taxon>
        <taxon>Musaceae</taxon>
        <taxon>Musa</taxon>
    </lineage>
</organism>
<dbReference type="EMBL" id="CP097507">
    <property type="protein sequence ID" value="URE01288.1"/>
    <property type="molecule type" value="Genomic_DNA"/>
</dbReference>
<evidence type="ECO:0000313" key="1">
    <source>
        <dbReference type="EMBL" id="URE01288.1"/>
    </source>
</evidence>
<protein>
    <submittedName>
        <fullName evidence="1">Uncharacterized protein</fullName>
    </submittedName>
</protein>
<sequence>MALTTSLAFPVSFAESDERSGIYSLLRQHNPRGSMTCDKLRGVCRARELRAVRKEVLVQSSLLRRQLQLRWLQQEVQEGLLLPVRDV</sequence>
<dbReference type="OrthoDB" id="5421723at2759"/>
<dbReference type="Proteomes" id="UP001055439">
    <property type="component" value="Chromosome 5"/>
</dbReference>
<dbReference type="AlphaFoldDB" id="A0A9E7FUB7"/>
<accession>A0A9E7FUB7</accession>
<gene>
    <name evidence="1" type="ORF">MUK42_22319</name>
</gene>